<comment type="caution">
    <text evidence="2">The sequence shown here is derived from an EMBL/GenBank/DDBJ whole genome shotgun (WGS) entry which is preliminary data.</text>
</comment>
<organism evidence="2 3">
    <name type="scientific">Microseira wollei NIES-4236</name>
    <dbReference type="NCBI Taxonomy" id="2530354"/>
    <lineage>
        <taxon>Bacteria</taxon>
        <taxon>Bacillati</taxon>
        <taxon>Cyanobacteriota</taxon>
        <taxon>Cyanophyceae</taxon>
        <taxon>Oscillatoriophycideae</taxon>
        <taxon>Aerosakkonematales</taxon>
        <taxon>Aerosakkonemataceae</taxon>
        <taxon>Microseira</taxon>
    </lineage>
</organism>
<dbReference type="InterPro" id="IPR008840">
    <property type="entry name" value="Sipho_Gp157"/>
</dbReference>
<gene>
    <name evidence="2" type="ORF">MiSe_61260</name>
</gene>
<dbReference type="EMBL" id="BLAY01000117">
    <property type="protein sequence ID" value="GET41314.1"/>
    <property type="molecule type" value="Genomic_DNA"/>
</dbReference>
<dbReference type="Proteomes" id="UP001050975">
    <property type="component" value="Unassembled WGS sequence"/>
</dbReference>
<name>A0AAV3XFZ2_9CYAN</name>
<dbReference type="AlphaFoldDB" id="A0AAV3XFZ2"/>
<feature type="coiled-coil region" evidence="1">
    <location>
        <begin position="48"/>
        <end position="100"/>
    </location>
</feature>
<keyword evidence="3" id="KW-1185">Reference proteome</keyword>
<dbReference type="Pfam" id="PF05565">
    <property type="entry name" value="Sipho_Gp157"/>
    <property type="match status" value="1"/>
</dbReference>
<protein>
    <submittedName>
        <fullName evidence="2">Siphovirus Gp157</fullName>
    </submittedName>
</protein>
<dbReference type="RefSeq" id="WP_226587538.1">
    <property type="nucleotide sequence ID" value="NZ_BLAY01000117.1"/>
</dbReference>
<proteinExistence type="predicted"/>
<evidence type="ECO:0000256" key="1">
    <source>
        <dbReference type="SAM" id="Coils"/>
    </source>
</evidence>
<evidence type="ECO:0000313" key="3">
    <source>
        <dbReference type="Proteomes" id="UP001050975"/>
    </source>
</evidence>
<sequence>MESTAPENGSVQPRTLFSISAEIGELTALLDEIEDNDSEGEQLITSWLEQLGEERDRKLDNYAALISELQARASVRKAEAKRLSDLAAKDEKKAEMLKERLKFFFEVNKLKTIDTARYKLTLAKNGGKAPLIVDESVSPTELPEKFQKISVELDKAAIRAALEAGESLDFAHLGERGSSLRIK</sequence>
<accession>A0AAV3XFZ2</accession>
<evidence type="ECO:0000313" key="2">
    <source>
        <dbReference type="EMBL" id="GET41314.1"/>
    </source>
</evidence>
<keyword evidence="1" id="KW-0175">Coiled coil</keyword>
<reference evidence="2" key="1">
    <citation type="submission" date="2019-10" db="EMBL/GenBank/DDBJ databases">
        <title>Draft genome sequece of Microseira wollei NIES-4236.</title>
        <authorList>
            <person name="Yamaguchi H."/>
            <person name="Suzuki S."/>
            <person name="Kawachi M."/>
        </authorList>
    </citation>
    <scope>NUCLEOTIDE SEQUENCE</scope>
    <source>
        <strain evidence="2">NIES-4236</strain>
    </source>
</reference>